<gene>
    <name evidence="2" type="ORF">BC793_111211</name>
</gene>
<sequence length="365" mass="37463">MADQWGGPPPDRRRPNVVLRFLSPAAGDQDGPPATPAPGRGQPVAGRRSGASPGGSRLIGRATLARLRGGSPTARPPTFADEPTDALPVVTTPAGTRPDSTGRVVLIYEQQVRRPWRLWAFTAMLVSLTIGVVLGQTEASRTNAPRSAATVQGGPQPSAASPVPLTAPLGTAGQRRLEITGTATTLRIRTAQLGGSLFTITGFDPNVPPQVTEAGGGSVLALAPGAVVTTGAEVVLNARVAWTVRLTGATTELDLDARAGGLAAVEVASAVSRGVLQLPKPAGPVPLTITGPAGDLTVRTAAGAPVRVRVAKGAGLATVAGTTRRDVPAGTTLQDTGWRSTRSRYDIRLAARVNTVLVERLPPQR</sequence>
<comment type="caution">
    <text evidence="2">The sequence shown here is derived from an EMBL/GenBank/DDBJ whole genome shotgun (WGS) entry which is preliminary data.</text>
</comment>
<accession>A0A316FBK6</accession>
<feature type="compositionally biased region" description="Low complexity" evidence="1">
    <location>
        <begin position="45"/>
        <end position="56"/>
    </location>
</feature>
<dbReference type="RefSeq" id="WP_109596284.1">
    <property type="nucleotide sequence ID" value="NZ_BONA01000060.1"/>
</dbReference>
<proteinExistence type="predicted"/>
<dbReference type="EMBL" id="QGGR01000011">
    <property type="protein sequence ID" value="PWK45237.1"/>
    <property type="molecule type" value="Genomic_DNA"/>
</dbReference>
<evidence type="ECO:0000313" key="3">
    <source>
        <dbReference type="Proteomes" id="UP000245697"/>
    </source>
</evidence>
<dbReference type="OrthoDB" id="3290263at2"/>
<evidence type="ECO:0000256" key="1">
    <source>
        <dbReference type="SAM" id="MobiDB-lite"/>
    </source>
</evidence>
<reference evidence="2 3" key="1">
    <citation type="submission" date="2018-05" db="EMBL/GenBank/DDBJ databases">
        <title>Genomic Encyclopedia of Archaeal and Bacterial Type Strains, Phase II (KMG-II): from individual species to whole genera.</title>
        <authorList>
            <person name="Goeker M."/>
        </authorList>
    </citation>
    <scope>NUCLEOTIDE SEQUENCE [LARGE SCALE GENOMIC DNA]</scope>
    <source>
        <strain evidence="2 3">DSM 45184</strain>
    </source>
</reference>
<feature type="region of interest" description="Disordered" evidence="1">
    <location>
        <begin position="1"/>
        <end position="96"/>
    </location>
</feature>
<organism evidence="2 3">
    <name type="scientific">Actinoplanes xinjiangensis</name>
    <dbReference type="NCBI Taxonomy" id="512350"/>
    <lineage>
        <taxon>Bacteria</taxon>
        <taxon>Bacillati</taxon>
        <taxon>Actinomycetota</taxon>
        <taxon>Actinomycetes</taxon>
        <taxon>Micromonosporales</taxon>
        <taxon>Micromonosporaceae</taxon>
        <taxon>Actinoplanes</taxon>
    </lineage>
</organism>
<keyword evidence="3" id="KW-1185">Reference proteome</keyword>
<evidence type="ECO:0000313" key="2">
    <source>
        <dbReference type="EMBL" id="PWK45237.1"/>
    </source>
</evidence>
<dbReference type="AlphaFoldDB" id="A0A316FBK6"/>
<dbReference type="Proteomes" id="UP000245697">
    <property type="component" value="Unassembled WGS sequence"/>
</dbReference>
<name>A0A316FBK6_9ACTN</name>
<protein>
    <submittedName>
        <fullName evidence="2">Uncharacterized protein</fullName>
    </submittedName>
</protein>